<evidence type="ECO:0000313" key="4">
    <source>
        <dbReference type="EnsemblMetazoa" id="XP_038061684.1"/>
    </source>
</evidence>
<feature type="compositionally biased region" description="Polar residues" evidence="2">
    <location>
        <begin position="215"/>
        <end position="226"/>
    </location>
</feature>
<feature type="compositionally biased region" description="Basic and acidic residues" evidence="2">
    <location>
        <begin position="1873"/>
        <end position="1890"/>
    </location>
</feature>
<proteinExistence type="predicted"/>
<keyword evidence="1" id="KW-0175">Coiled coil</keyword>
<evidence type="ECO:0000313" key="5">
    <source>
        <dbReference type="Proteomes" id="UP000887568"/>
    </source>
</evidence>
<accession>A0A914AE96</accession>
<feature type="domain" description="Integrase catalytic" evidence="3">
    <location>
        <begin position="1570"/>
        <end position="1755"/>
    </location>
</feature>
<dbReference type="GeneID" id="119732296"/>
<dbReference type="Proteomes" id="UP000887568">
    <property type="component" value="Unplaced"/>
</dbReference>
<dbReference type="Pfam" id="PF18701">
    <property type="entry name" value="DUF5641"/>
    <property type="match status" value="1"/>
</dbReference>
<dbReference type="OrthoDB" id="10064741at2759"/>
<dbReference type="InterPro" id="IPR001584">
    <property type="entry name" value="Integrase_cat-core"/>
</dbReference>
<dbReference type="Gene3D" id="3.30.420.10">
    <property type="entry name" value="Ribonuclease H-like superfamily/Ribonuclease H"/>
    <property type="match status" value="1"/>
</dbReference>
<keyword evidence="5" id="KW-1185">Reference proteome</keyword>
<dbReference type="PROSITE" id="PS50994">
    <property type="entry name" value="INTEGRASE"/>
    <property type="match status" value="1"/>
</dbReference>
<organism evidence="4 5">
    <name type="scientific">Patiria miniata</name>
    <name type="common">Bat star</name>
    <name type="synonym">Asterina miniata</name>
    <dbReference type="NCBI Taxonomy" id="46514"/>
    <lineage>
        <taxon>Eukaryota</taxon>
        <taxon>Metazoa</taxon>
        <taxon>Echinodermata</taxon>
        <taxon>Eleutherozoa</taxon>
        <taxon>Asterozoa</taxon>
        <taxon>Asteroidea</taxon>
        <taxon>Valvatacea</taxon>
        <taxon>Valvatida</taxon>
        <taxon>Asterinidae</taxon>
        <taxon>Patiria</taxon>
    </lineage>
</organism>
<dbReference type="GO" id="GO:0000166">
    <property type="term" value="F:nucleotide binding"/>
    <property type="evidence" value="ECO:0007669"/>
    <property type="project" value="InterPro"/>
</dbReference>
<protein>
    <recommendedName>
        <fullName evidence="3">Integrase catalytic domain-containing protein</fullName>
    </recommendedName>
</protein>
<dbReference type="Pfam" id="PF17921">
    <property type="entry name" value="Integrase_H2C2"/>
    <property type="match status" value="1"/>
</dbReference>
<dbReference type="SUPFAM" id="SSF53098">
    <property type="entry name" value="Ribonuclease H-like"/>
    <property type="match status" value="1"/>
</dbReference>
<dbReference type="Gene3D" id="3.10.10.10">
    <property type="entry name" value="HIV Type 1 Reverse Transcriptase, subunit A, domain 1"/>
    <property type="match status" value="1"/>
</dbReference>
<dbReference type="PROSITE" id="PS00116">
    <property type="entry name" value="DNA_POLYMERASE_B"/>
    <property type="match status" value="1"/>
</dbReference>
<dbReference type="EnsemblMetazoa" id="XM_038205756.1">
    <property type="protein sequence ID" value="XP_038061684.1"/>
    <property type="gene ID" value="LOC119732296"/>
</dbReference>
<dbReference type="SUPFAM" id="SSF56672">
    <property type="entry name" value="DNA/RNA polymerases"/>
    <property type="match status" value="1"/>
</dbReference>
<dbReference type="PANTHER" id="PTHR47331">
    <property type="entry name" value="PHD-TYPE DOMAIN-CONTAINING PROTEIN"/>
    <property type="match status" value="1"/>
</dbReference>
<dbReference type="InterPro" id="IPR043128">
    <property type="entry name" value="Rev_trsase/Diguanyl_cyclase"/>
</dbReference>
<dbReference type="InterPro" id="IPR008042">
    <property type="entry name" value="Retrotrans_Pao"/>
</dbReference>
<dbReference type="OMA" id="MEWIEAD"/>
<dbReference type="InterPro" id="IPR043502">
    <property type="entry name" value="DNA/RNA_pol_sf"/>
</dbReference>
<dbReference type="InterPro" id="IPR036397">
    <property type="entry name" value="RNaseH_sf"/>
</dbReference>
<feature type="region of interest" description="Disordered" evidence="2">
    <location>
        <begin position="442"/>
        <end position="463"/>
    </location>
</feature>
<dbReference type="PANTHER" id="PTHR47331:SF5">
    <property type="entry name" value="RIBONUCLEASE H"/>
    <property type="match status" value="1"/>
</dbReference>
<dbReference type="InterPro" id="IPR017964">
    <property type="entry name" value="DNA-dir_DNA_pol_B_CS"/>
</dbReference>
<sequence length="1890" mass="213346">MSQPQDDVLGQPTIGHTGDVAMANSEHSSHRSNRSNSSVASHLSGLSDKYAAKMRTLRKKIRVEELQHQLEEEEAADQALHRIDDQARQARLKAEEIERQALREREAISTNLSRQRRLRQAQQELVEAEAISAMISDDTTLTDVTITTTSQGTIPVCTSAQPVPSTSPVENRTVPDTSLRAIPSLTTFAVSQIPSMTTLVSGHPTPLCADGHAPMTTSRMSPHSAHQAQPVPTGPPPMVPGATAIDLLVASSYGIPKPALPRFSDGREKEFALLRMALDNLINVHPHLTEQYKFQVMLDRLGGRALKLAKSFMYTRQPYTEALAALTDKYGQPRQLVQCEIAAIMATPAIKYGDTEAFEEFSLDVLSLVGMLQSLEGPDGIELRCGSHVDRLLSKVAPSHRTSFMEHCLKEGILKSNCSQTYTLPQFASWLRRKSQSHSFASRAVSGHTLSNPRPQRYQEQRISRKDTPTAVLMTVPKPKYKPQPYCPFCDNKEHYLGGCPQLKKLNTDQIVSWIQDKGRCWKCGRAHKPDECTLKKPCHTCKQVHLTVLHDAAHKTTSHVFRVQTSSLNVYVDRPIRPHGVMLKVVPVLLHGPAGTIETYAILDDGSERSMLIQTAAEKLQLKGQPETVLLRTVRDDIVECQGSAMSLQVSPKGKPHIKYTINGAFSASNLCLSVYTYPVKALQQRYNHLRHLPLPVINQASPMLLLGADQTDLIIPQCPIRSGPRGAAVAIYTRLGWTLQGPTGNHDLQLEQRVFKTSTFPVTNDLLQHVQMLWQADVLPYANDKEVTRSKQDQYALKMLESKTTRVSLDGVQRYATPLLRTKDGDRFQVTKDAVLPTLRRAEKRLQKHPQLAKKHNELITKLVDSGHVRVLPDDEAAMSDESWFIPHHTVHHNGKYRLVFNCSFQYNNQVLNEHLLPGPQLGASLIGVLLRFRQHAIAISGDIKAMFHQVRLLPEDRPLFRFLWRNLKVEAEPQIHEWQVLPFGSTCSPCCATFALRKHASDHKEQYPEVAESVDKSFYVDNCLDSLPSSREAKHLVHQMRNLLADAGFEIRQWASNDPTVVEDLPPDARSNGCELWLTYGDTDSLEATLGLQWDCSTDNLQYRHRTVDYESLNMRNMYKILASQYDPIGYLTPFTTRARVIVQDLWKTKCNWDDVLEPGAIRDQWQAWEMELPALTDIQLDRCYTPLAVDVKPSSYQLHIFCDASERAYGAVAYLRAEDKHHHIHVSFVMARSRVAPKRQLSMPRLELSAALAGAQLCQLLKRELSLPVKYVVLWSDSTTVLTWLKSESCRYKVFVGTRVAEIQTLTDVKQWRYVNTKNNPADDLTRGKTLMELAQESRWRDGPPFLLSPPDQWPVHPATPPEDVSEYKKSTFCGAVAVDPEDPPDLSKCDTWEDLIMATKEHRDGAADTGDPPELGAEDRANIELLLYRRAQQGSFPDDLAALQAGRDLPRDSKLLQLAPEYDDFTGLIHVGGRLRQAEDIPKDSRHPIVMDPAHPITKLLIREYDEKLLHYGPERVLAEMRRKFWVLRGREAIRKHQRKCFGCQRWRANPDVPKMGDLPPARLRLYKPPFFSTGVDCFGPMTIKTGRRTEKRWGIIFKCMTTRAVHLDLLESLSADAYLMAVRRFVSRRGKPFEILSDCGTNFKGGASELHEAFSTMEPRLKEELSKQQVKFVFNPPKAPHFGGVWEREIKSVKAGLRVVLSQAVPEPVLRTVLIEIEGILNSKPLGYVSSDIADPDPVTPNLLLMGRHDAALPQVVYPARDLLSRRHWKHSQVLADHFWSRFIGLYLPSLQIRQKWQRDGAEMKPDDVVMIVDPALSRAQWPIGRVVDTFPGPDGRVRTASVRVRKKNYTRPVARLIRLPEVTNEGVKDDQENDKDPALMDSE</sequence>
<dbReference type="GO" id="GO:0003676">
    <property type="term" value="F:nucleic acid binding"/>
    <property type="evidence" value="ECO:0007669"/>
    <property type="project" value="InterPro"/>
</dbReference>
<evidence type="ECO:0000256" key="2">
    <source>
        <dbReference type="SAM" id="MobiDB-lite"/>
    </source>
</evidence>
<dbReference type="GO" id="GO:0015074">
    <property type="term" value="P:DNA integration"/>
    <property type="evidence" value="ECO:0007669"/>
    <property type="project" value="InterPro"/>
</dbReference>
<dbReference type="Gene3D" id="3.30.70.270">
    <property type="match status" value="1"/>
</dbReference>
<dbReference type="Pfam" id="PF00078">
    <property type="entry name" value="RVT_1"/>
    <property type="match status" value="1"/>
</dbReference>
<reference evidence="4" key="1">
    <citation type="submission" date="2022-11" db="UniProtKB">
        <authorList>
            <consortium name="EnsemblMetazoa"/>
        </authorList>
    </citation>
    <scope>IDENTIFICATION</scope>
</reference>
<dbReference type="InterPro" id="IPR005312">
    <property type="entry name" value="DUF1759"/>
</dbReference>
<evidence type="ECO:0000256" key="1">
    <source>
        <dbReference type="SAM" id="Coils"/>
    </source>
</evidence>
<feature type="region of interest" description="Disordered" evidence="2">
    <location>
        <begin position="210"/>
        <end position="231"/>
    </location>
</feature>
<dbReference type="Pfam" id="PF03564">
    <property type="entry name" value="DUF1759"/>
    <property type="match status" value="1"/>
</dbReference>
<evidence type="ECO:0000259" key="3">
    <source>
        <dbReference type="PROSITE" id="PS50994"/>
    </source>
</evidence>
<dbReference type="CDD" id="cd01644">
    <property type="entry name" value="RT_pepA17"/>
    <property type="match status" value="1"/>
</dbReference>
<feature type="region of interest" description="Disordered" evidence="2">
    <location>
        <begin position="1869"/>
        <end position="1890"/>
    </location>
</feature>
<dbReference type="Pfam" id="PF05380">
    <property type="entry name" value="Peptidase_A17"/>
    <property type="match status" value="1"/>
</dbReference>
<dbReference type="InterPro" id="IPR000477">
    <property type="entry name" value="RT_dom"/>
</dbReference>
<feature type="region of interest" description="Disordered" evidence="2">
    <location>
        <begin position="1"/>
        <end position="44"/>
    </location>
</feature>
<dbReference type="RefSeq" id="XP_038061684.1">
    <property type="nucleotide sequence ID" value="XM_038205756.1"/>
</dbReference>
<dbReference type="InterPro" id="IPR040676">
    <property type="entry name" value="DUF5641"/>
</dbReference>
<dbReference type="InterPro" id="IPR012337">
    <property type="entry name" value="RNaseH-like_sf"/>
</dbReference>
<name>A0A914AE96_PATMI</name>
<feature type="coiled-coil region" evidence="1">
    <location>
        <begin position="54"/>
        <end position="131"/>
    </location>
</feature>
<dbReference type="InterPro" id="IPR041588">
    <property type="entry name" value="Integrase_H2C2"/>
</dbReference>
<feature type="compositionally biased region" description="Low complexity" evidence="2">
    <location>
        <begin position="34"/>
        <end position="44"/>
    </location>
</feature>